<evidence type="ECO:0000313" key="3">
    <source>
        <dbReference type="EMBL" id="QDT41122.1"/>
    </source>
</evidence>
<dbReference type="Pfam" id="PF14238">
    <property type="entry name" value="DUF4340"/>
    <property type="match status" value="1"/>
</dbReference>
<feature type="region of interest" description="Disordered" evidence="1">
    <location>
        <begin position="525"/>
        <end position="608"/>
    </location>
</feature>
<evidence type="ECO:0000313" key="4">
    <source>
        <dbReference type="Proteomes" id="UP000317171"/>
    </source>
</evidence>
<feature type="compositionally biased region" description="Pro residues" evidence="1">
    <location>
        <begin position="597"/>
        <end position="608"/>
    </location>
</feature>
<protein>
    <recommendedName>
        <fullName evidence="2">DUF4340 domain-containing protein</fullName>
    </recommendedName>
</protein>
<gene>
    <name evidence="3" type="ORF">Pan241w_11820</name>
</gene>
<reference evidence="3 4" key="1">
    <citation type="submission" date="2019-02" db="EMBL/GenBank/DDBJ databases">
        <title>Deep-cultivation of Planctomycetes and their phenomic and genomic characterization uncovers novel biology.</title>
        <authorList>
            <person name="Wiegand S."/>
            <person name="Jogler M."/>
            <person name="Boedeker C."/>
            <person name="Pinto D."/>
            <person name="Vollmers J."/>
            <person name="Rivas-Marin E."/>
            <person name="Kohn T."/>
            <person name="Peeters S.H."/>
            <person name="Heuer A."/>
            <person name="Rast P."/>
            <person name="Oberbeckmann S."/>
            <person name="Bunk B."/>
            <person name="Jeske O."/>
            <person name="Meyerdierks A."/>
            <person name="Storesund J.E."/>
            <person name="Kallscheuer N."/>
            <person name="Luecker S."/>
            <person name="Lage O.M."/>
            <person name="Pohl T."/>
            <person name="Merkel B.J."/>
            <person name="Hornburger P."/>
            <person name="Mueller R.-W."/>
            <person name="Bruemmer F."/>
            <person name="Labrenz M."/>
            <person name="Spormann A.M."/>
            <person name="Op den Camp H."/>
            <person name="Overmann J."/>
            <person name="Amann R."/>
            <person name="Jetten M.S.M."/>
            <person name="Mascher T."/>
            <person name="Medema M.H."/>
            <person name="Devos D.P."/>
            <person name="Kaster A.-K."/>
            <person name="Ovreas L."/>
            <person name="Rohde M."/>
            <person name="Galperin M.Y."/>
            <person name="Jogler C."/>
        </authorList>
    </citation>
    <scope>NUCLEOTIDE SEQUENCE [LARGE SCALE GENOMIC DNA]</scope>
    <source>
        <strain evidence="3 4">Pan241w</strain>
    </source>
</reference>
<accession>A0A517RB60</accession>
<feature type="region of interest" description="Disordered" evidence="1">
    <location>
        <begin position="408"/>
        <end position="461"/>
    </location>
</feature>
<dbReference type="Proteomes" id="UP000317171">
    <property type="component" value="Chromosome"/>
</dbReference>
<dbReference type="RefSeq" id="WP_145212211.1">
    <property type="nucleotide sequence ID" value="NZ_CP036269.1"/>
</dbReference>
<keyword evidence="4" id="KW-1185">Reference proteome</keyword>
<evidence type="ECO:0000259" key="2">
    <source>
        <dbReference type="Pfam" id="PF14238"/>
    </source>
</evidence>
<feature type="compositionally biased region" description="Basic and acidic residues" evidence="1">
    <location>
        <begin position="417"/>
        <end position="461"/>
    </location>
</feature>
<feature type="domain" description="DUF4340" evidence="2">
    <location>
        <begin position="80"/>
        <end position="277"/>
    </location>
</feature>
<feature type="compositionally biased region" description="Basic and acidic residues" evidence="1">
    <location>
        <begin position="356"/>
        <end position="389"/>
    </location>
</feature>
<organism evidence="3 4">
    <name type="scientific">Gimesia alba</name>
    <dbReference type="NCBI Taxonomy" id="2527973"/>
    <lineage>
        <taxon>Bacteria</taxon>
        <taxon>Pseudomonadati</taxon>
        <taxon>Planctomycetota</taxon>
        <taxon>Planctomycetia</taxon>
        <taxon>Planctomycetales</taxon>
        <taxon>Planctomycetaceae</taxon>
        <taxon>Gimesia</taxon>
    </lineage>
</organism>
<name>A0A517RB60_9PLAN</name>
<feature type="compositionally biased region" description="Low complexity" evidence="1">
    <location>
        <begin position="542"/>
        <end position="556"/>
    </location>
</feature>
<proteinExistence type="predicted"/>
<evidence type="ECO:0000256" key="1">
    <source>
        <dbReference type="SAM" id="MobiDB-lite"/>
    </source>
</evidence>
<dbReference type="KEGG" id="gaz:Pan241w_11820"/>
<feature type="compositionally biased region" description="Basic and acidic residues" evidence="1">
    <location>
        <begin position="525"/>
        <end position="534"/>
    </location>
</feature>
<dbReference type="OrthoDB" id="241105at2"/>
<sequence length="608" mass="66976">MNETTRTLTFVGIAVAALIAAYVTDRASQPTELTGYENVGEEFYPDFADPTQAKSLRVVSYNEDSATLKVFNVEFKDGVWKIPSHHDYPADAEDELAETAASLVGVVRGALESRRKSDHERFGVIDPLDESNTNLKGRGQRLTLSKEGGAPLVDFIVGKQVPDEPNEYFVRKVDEDSVYRTKLNVDLSSNFSDWIEPDLLKVDRDRLVEIIVNKYSIDEGKRRIVNRELSTLTRKNSTAPWELEGLNPETEKLNTSDVNQMINTLDDLKIQGIRPKPTGIAAELKKSGNLRLDPLDFVDLQSKGFILASDPQGNQQLVSNEGEVIAATNQGVVYSLYFGEIFTGSALDIEVGNSGSKKDEKPKSEDKTKASDSADTKQPEKKADEKTDDGALKTSRYLFVTVTFDPSFIGDPPQKPVEPKKPAGLKEKTDSEKKEESKPADKDKKEDKAKAEEKPSPEAEYEIAMKKYQSELKTYEKQLKEYDEKVVKGNELVQQLNERFANWYYVISANSFETLRMSRKALIEPIEKPKEEAGKTGPANNPTGGKPAAQPAGPATNPAPAPVKKPAPSKTDANGKPDKPAAKPSAGKTEAAKPETKPTPPSASPKKN</sequence>
<dbReference type="EMBL" id="CP036269">
    <property type="protein sequence ID" value="QDT41122.1"/>
    <property type="molecule type" value="Genomic_DNA"/>
</dbReference>
<dbReference type="AlphaFoldDB" id="A0A517RB60"/>
<feature type="region of interest" description="Disordered" evidence="1">
    <location>
        <begin position="353"/>
        <end position="389"/>
    </location>
</feature>
<dbReference type="InterPro" id="IPR025641">
    <property type="entry name" value="DUF4340"/>
</dbReference>